<dbReference type="EMBL" id="QPFP01000012">
    <property type="protein sequence ID" value="TEB33399.1"/>
    <property type="molecule type" value="Genomic_DNA"/>
</dbReference>
<dbReference type="GO" id="GO:0005524">
    <property type="term" value="F:ATP binding"/>
    <property type="evidence" value="ECO:0007669"/>
    <property type="project" value="InterPro"/>
</dbReference>
<comment type="caution">
    <text evidence="2">The sequence shown here is derived from an EMBL/GenBank/DDBJ whole genome shotgun (WGS) entry which is preliminary data.</text>
</comment>
<dbReference type="Proteomes" id="UP000298030">
    <property type="component" value="Unassembled WGS sequence"/>
</dbReference>
<dbReference type="PROSITE" id="PS50011">
    <property type="entry name" value="PROTEIN_KINASE_DOM"/>
    <property type="match status" value="1"/>
</dbReference>
<accession>A0A4Y7TIT1</accession>
<dbReference type="PROSITE" id="PS00109">
    <property type="entry name" value="PROTEIN_KINASE_TYR"/>
    <property type="match status" value="1"/>
</dbReference>
<dbReference type="GO" id="GO:0004672">
    <property type="term" value="F:protein kinase activity"/>
    <property type="evidence" value="ECO:0007669"/>
    <property type="project" value="InterPro"/>
</dbReference>
<sequence>MEAETLLDVLKILYDLLEVMRFLRIHRGVPHRDISKGNVMFVQNKTDKASVKRRHKELSELETKGLEKVCFIGHLLYPKTHAHDTNLLLVDFNNAEIVKKHQSRGRGASEAAGTPGFVASAVHKNGPLLPDHFPKSTWSGGIYLPETVEAPEQYQKHHPDRVKKFPAGEAGPPGALPGDISEGWRPDLDHEVESAYWALFYWLMSARPVNLPD</sequence>
<dbReference type="InterPro" id="IPR008266">
    <property type="entry name" value="Tyr_kinase_AS"/>
</dbReference>
<dbReference type="InterPro" id="IPR000719">
    <property type="entry name" value="Prot_kinase_dom"/>
</dbReference>
<dbReference type="SUPFAM" id="SSF56112">
    <property type="entry name" value="Protein kinase-like (PK-like)"/>
    <property type="match status" value="1"/>
</dbReference>
<feature type="domain" description="Protein kinase" evidence="1">
    <location>
        <begin position="1"/>
        <end position="213"/>
    </location>
</feature>
<organism evidence="2 3">
    <name type="scientific">Coprinellus micaceus</name>
    <name type="common">Glistening ink-cap mushroom</name>
    <name type="synonym">Coprinus micaceus</name>
    <dbReference type="NCBI Taxonomy" id="71717"/>
    <lineage>
        <taxon>Eukaryota</taxon>
        <taxon>Fungi</taxon>
        <taxon>Dikarya</taxon>
        <taxon>Basidiomycota</taxon>
        <taxon>Agaricomycotina</taxon>
        <taxon>Agaricomycetes</taxon>
        <taxon>Agaricomycetidae</taxon>
        <taxon>Agaricales</taxon>
        <taxon>Agaricineae</taxon>
        <taxon>Psathyrellaceae</taxon>
        <taxon>Coprinellus</taxon>
    </lineage>
</organism>
<evidence type="ECO:0000259" key="1">
    <source>
        <dbReference type="PROSITE" id="PS50011"/>
    </source>
</evidence>
<reference evidence="2 3" key="1">
    <citation type="journal article" date="2019" name="Nat. Ecol. Evol.">
        <title>Megaphylogeny resolves global patterns of mushroom evolution.</title>
        <authorList>
            <person name="Varga T."/>
            <person name="Krizsan K."/>
            <person name="Foldi C."/>
            <person name="Dima B."/>
            <person name="Sanchez-Garcia M."/>
            <person name="Sanchez-Ramirez S."/>
            <person name="Szollosi G.J."/>
            <person name="Szarkandi J.G."/>
            <person name="Papp V."/>
            <person name="Albert L."/>
            <person name="Andreopoulos W."/>
            <person name="Angelini C."/>
            <person name="Antonin V."/>
            <person name="Barry K.W."/>
            <person name="Bougher N.L."/>
            <person name="Buchanan P."/>
            <person name="Buyck B."/>
            <person name="Bense V."/>
            <person name="Catcheside P."/>
            <person name="Chovatia M."/>
            <person name="Cooper J."/>
            <person name="Damon W."/>
            <person name="Desjardin D."/>
            <person name="Finy P."/>
            <person name="Geml J."/>
            <person name="Haridas S."/>
            <person name="Hughes K."/>
            <person name="Justo A."/>
            <person name="Karasinski D."/>
            <person name="Kautmanova I."/>
            <person name="Kiss B."/>
            <person name="Kocsube S."/>
            <person name="Kotiranta H."/>
            <person name="LaButti K.M."/>
            <person name="Lechner B.E."/>
            <person name="Liimatainen K."/>
            <person name="Lipzen A."/>
            <person name="Lukacs Z."/>
            <person name="Mihaltcheva S."/>
            <person name="Morgado L.N."/>
            <person name="Niskanen T."/>
            <person name="Noordeloos M.E."/>
            <person name="Ohm R.A."/>
            <person name="Ortiz-Santana B."/>
            <person name="Ovrebo C."/>
            <person name="Racz N."/>
            <person name="Riley R."/>
            <person name="Savchenko A."/>
            <person name="Shiryaev A."/>
            <person name="Soop K."/>
            <person name="Spirin V."/>
            <person name="Szebenyi C."/>
            <person name="Tomsovsky M."/>
            <person name="Tulloss R.E."/>
            <person name="Uehling J."/>
            <person name="Grigoriev I.V."/>
            <person name="Vagvolgyi C."/>
            <person name="Papp T."/>
            <person name="Martin F.M."/>
            <person name="Miettinen O."/>
            <person name="Hibbett D.S."/>
            <person name="Nagy L.G."/>
        </authorList>
    </citation>
    <scope>NUCLEOTIDE SEQUENCE [LARGE SCALE GENOMIC DNA]</scope>
    <source>
        <strain evidence="2 3">FP101781</strain>
    </source>
</reference>
<keyword evidence="3" id="KW-1185">Reference proteome</keyword>
<dbReference type="InterPro" id="IPR011009">
    <property type="entry name" value="Kinase-like_dom_sf"/>
</dbReference>
<evidence type="ECO:0000313" key="3">
    <source>
        <dbReference type="Proteomes" id="UP000298030"/>
    </source>
</evidence>
<dbReference type="OrthoDB" id="2972036at2759"/>
<gene>
    <name evidence="2" type="ORF">FA13DRAFT_1789855</name>
</gene>
<dbReference type="Gene3D" id="1.10.510.10">
    <property type="entry name" value="Transferase(Phosphotransferase) domain 1"/>
    <property type="match status" value="1"/>
</dbReference>
<dbReference type="AlphaFoldDB" id="A0A4Y7TIT1"/>
<dbReference type="Pfam" id="PF17667">
    <property type="entry name" value="Pkinase_fungal"/>
    <property type="match status" value="1"/>
</dbReference>
<evidence type="ECO:0000313" key="2">
    <source>
        <dbReference type="EMBL" id="TEB33399.1"/>
    </source>
</evidence>
<protein>
    <recommendedName>
        <fullName evidence="1">Protein kinase domain-containing protein</fullName>
    </recommendedName>
</protein>
<name>A0A4Y7TIT1_COPMI</name>
<dbReference type="InterPro" id="IPR040976">
    <property type="entry name" value="Pkinase_fungal"/>
</dbReference>
<proteinExistence type="predicted"/>